<comment type="cofactor">
    <cofactor evidence="5">
        <name>FAD</name>
        <dbReference type="ChEBI" id="CHEBI:57692"/>
    </cofactor>
</comment>
<keyword evidence="5 6" id="KW-0503">Monooxygenase</keyword>
<dbReference type="GO" id="GO:0050660">
    <property type="term" value="F:flavin adenine dinucleotide binding"/>
    <property type="evidence" value="ECO:0007669"/>
    <property type="project" value="InterPro"/>
</dbReference>
<evidence type="ECO:0000256" key="1">
    <source>
        <dbReference type="ARBA" id="ARBA00009183"/>
    </source>
</evidence>
<keyword evidence="2 5" id="KW-0285">Flavoprotein</keyword>
<gene>
    <name evidence="6" type="ORF">RCOM_1419650</name>
</gene>
<evidence type="ECO:0000256" key="3">
    <source>
        <dbReference type="ARBA" id="ARBA00022827"/>
    </source>
</evidence>
<organism evidence="6 7">
    <name type="scientific">Ricinus communis</name>
    <name type="common">Castor bean</name>
    <dbReference type="NCBI Taxonomy" id="3988"/>
    <lineage>
        <taxon>Eukaryota</taxon>
        <taxon>Viridiplantae</taxon>
        <taxon>Streptophyta</taxon>
        <taxon>Embryophyta</taxon>
        <taxon>Tracheophyta</taxon>
        <taxon>Spermatophyta</taxon>
        <taxon>Magnoliopsida</taxon>
        <taxon>eudicotyledons</taxon>
        <taxon>Gunneridae</taxon>
        <taxon>Pentapetalae</taxon>
        <taxon>rosids</taxon>
        <taxon>fabids</taxon>
        <taxon>Malpighiales</taxon>
        <taxon>Euphorbiaceae</taxon>
        <taxon>Acalyphoideae</taxon>
        <taxon>Acalypheae</taxon>
        <taxon>Ricinus</taxon>
    </lineage>
</organism>
<dbReference type="AlphaFoldDB" id="B9SIJ0"/>
<keyword evidence="3 5" id="KW-0274">FAD</keyword>
<dbReference type="Pfam" id="PF00743">
    <property type="entry name" value="FMO-like"/>
    <property type="match status" value="1"/>
</dbReference>
<name>B9SIJ0_RICCO</name>
<protein>
    <recommendedName>
        <fullName evidence="5">Flavin-containing monooxygenase</fullName>
        <ecNumber evidence="5">1.-.-.-</ecNumber>
    </recommendedName>
</protein>
<dbReference type="PANTHER" id="PTHR23023">
    <property type="entry name" value="DIMETHYLANILINE MONOOXYGENASE"/>
    <property type="match status" value="1"/>
</dbReference>
<dbReference type="eggNOG" id="KOG1399">
    <property type="taxonomic scope" value="Eukaryota"/>
</dbReference>
<dbReference type="Proteomes" id="UP000008311">
    <property type="component" value="Unassembled WGS sequence"/>
</dbReference>
<evidence type="ECO:0000256" key="5">
    <source>
        <dbReference type="RuleBase" id="RU361177"/>
    </source>
</evidence>
<dbReference type="InParanoid" id="B9SIJ0"/>
<evidence type="ECO:0000313" key="7">
    <source>
        <dbReference type="Proteomes" id="UP000008311"/>
    </source>
</evidence>
<reference evidence="7" key="1">
    <citation type="journal article" date="2010" name="Nat. Biotechnol.">
        <title>Draft genome sequence of the oilseed species Ricinus communis.</title>
        <authorList>
            <person name="Chan A.P."/>
            <person name="Crabtree J."/>
            <person name="Zhao Q."/>
            <person name="Lorenzi H."/>
            <person name="Orvis J."/>
            <person name="Puiu D."/>
            <person name="Melake-Berhan A."/>
            <person name="Jones K.M."/>
            <person name="Redman J."/>
            <person name="Chen G."/>
            <person name="Cahoon E.B."/>
            <person name="Gedil M."/>
            <person name="Stanke M."/>
            <person name="Haas B.J."/>
            <person name="Wortman J.R."/>
            <person name="Fraser-Liggett C.M."/>
            <person name="Ravel J."/>
            <person name="Rabinowicz P.D."/>
        </authorList>
    </citation>
    <scope>NUCLEOTIDE SEQUENCE [LARGE SCALE GENOMIC DNA]</scope>
    <source>
        <strain evidence="7">cv. Hale</strain>
    </source>
</reference>
<proteinExistence type="inferred from homology"/>
<evidence type="ECO:0000256" key="4">
    <source>
        <dbReference type="ARBA" id="ARBA00023002"/>
    </source>
</evidence>
<keyword evidence="4 5" id="KW-0560">Oxidoreductase</keyword>
<dbReference type="InterPro" id="IPR050346">
    <property type="entry name" value="FMO-like"/>
</dbReference>
<dbReference type="EMBL" id="EQ973973">
    <property type="protein sequence ID" value="EEF36583.1"/>
    <property type="molecule type" value="Genomic_DNA"/>
</dbReference>
<comment type="similarity">
    <text evidence="1 5">Belongs to the FMO family.</text>
</comment>
<dbReference type="InterPro" id="IPR020946">
    <property type="entry name" value="Flavin_mOase-like"/>
</dbReference>
<dbReference type="GO" id="GO:0050661">
    <property type="term" value="F:NADP binding"/>
    <property type="evidence" value="ECO:0007669"/>
    <property type="project" value="InterPro"/>
</dbReference>
<dbReference type="InterPro" id="IPR036188">
    <property type="entry name" value="FAD/NAD-bd_sf"/>
</dbReference>
<dbReference type="STRING" id="3988.B9SIJ0"/>
<sequence length="208" mass="23936">MRDPPKRRWNLGNYGVALVYQMDFVILGIGRFNEVPNIPEFPPDEGPKAFRGNVIYFMDYVAMDYESEVNFIKGKQKNSMIRVEKGSIILKKSQNIRFCRDGVWIDGEAEPVKIDLVILATRFRGDRKLKQIFASPAFQDPIAGFPKATIPLYRECIQPRIPQLAIIGFSESLANLYTSEMRCRWLAELLDGIFRVPGIKEMEEQVKI</sequence>
<dbReference type="EC" id="1.-.-.-" evidence="5"/>
<accession>B9SIJ0</accession>
<keyword evidence="7" id="KW-1185">Reference proteome</keyword>
<dbReference type="GO" id="GO:0004499">
    <property type="term" value="F:N,N-dimethylaniline monooxygenase activity"/>
    <property type="evidence" value="ECO:0007669"/>
    <property type="project" value="InterPro"/>
</dbReference>
<evidence type="ECO:0000256" key="2">
    <source>
        <dbReference type="ARBA" id="ARBA00022630"/>
    </source>
</evidence>
<dbReference type="Gene3D" id="3.50.50.60">
    <property type="entry name" value="FAD/NAD(P)-binding domain"/>
    <property type="match status" value="1"/>
</dbReference>
<evidence type="ECO:0000313" key="6">
    <source>
        <dbReference type="EMBL" id="EEF36583.1"/>
    </source>
</evidence>
<dbReference type="SUPFAM" id="SSF51905">
    <property type="entry name" value="FAD/NAD(P)-binding domain"/>
    <property type="match status" value="1"/>
</dbReference>